<keyword evidence="2" id="KW-0472">Membrane</keyword>
<keyword evidence="5" id="KW-1185">Reference proteome</keyword>
<dbReference type="Araport" id="AT5G26270"/>
<dbReference type="ExpressionAtlas" id="F4JZS0">
    <property type="expression patterns" value="baseline and differential"/>
</dbReference>
<name>F4JZS0_ARATH</name>
<accession>F4JZS0</accession>
<feature type="transmembrane region" description="Helical" evidence="2">
    <location>
        <begin position="148"/>
        <end position="166"/>
    </location>
</feature>
<feature type="compositionally biased region" description="Pro residues" evidence="1">
    <location>
        <begin position="10"/>
        <end position="22"/>
    </location>
</feature>
<keyword evidence="2 4" id="KW-0812">Transmembrane</keyword>
<dbReference type="GeneID" id="832696"/>
<dbReference type="HOGENOM" id="CLU_913221_0_0_1"/>
<gene>
    <name evidence="3 4" type="ordered locus">At5g26270</name>
    <name evidence="4" type="ORF">T19G15.120</name>
    <name evidence="4" type="ORF">T19G15_120</name>
</gene>
<dbReference type="STRING" id="3702.F4JZS0"/>
<dbReference type="PaxDb" id="3702-AT5G26270.1"/>
<dbReference type="TAIR" id="AT5G26270"/>
<dbReference type="OMA" id="PLTIVIW"/>
<protein>
    <submittedName>
        <fullName evidence="4">Transmembrane protein</fullName>
    </submittedName>
</protein>
<reference evidence="4 5" key="1">
    <citation type="journal article" date="2000" name="Nature">
        <title>Sequence and analysis of chromosome 5 of the plant Arabidopsis thaliana.</title>
        <authorList>
            <consortium name="Kazusa DNA Research Institute"/>
            <consortium name="Cold Spring Harbor and Washington University in St Louis Sequencing Consortium"/>
            <consortium name="European Union Arabidopsis Genome Sequencing Consortium"/>
            <person name="Tabata S."/>
            <person name="Kaneko T."/>
            <person name="Nakamura Y."/>
            <person name="Kotani H."/>
            <person name="Kato T."/>
            <person name="Asamizu E."/>
            <person name="Miyajima N."/>
            <person name="Sasamoto S."/>
            <person name="Kimura T."/>
            <person name="Hosouchi T."/>
            <person name="Kawashima K."/>
            <person name="Kohara M."/>
            <person name="Matsumoto M."/>
            <person name="Matsuno A."/>
            <person name="Muraki A."/>
            <person name="Nakayama S."/>
            <person name="Nakazaki N."/>
            <person name="Naruo K."/>
            <person name="Okumura S."/>
            <person name="Shinpo S."/>
            <person name="Takeuchi C."/>
            <person name="Wada T."/>
            <person name="Watanabe A."/>
            <person name="Yamada M."/>
            <person name="Yasuda M."/>
            <person name="Sato S."/>
            <person name="de la Bastide M."/>
            <person name="Huang E."/>
            <person name="Spiegel L."/>
            <person name="Gnoj L."/>
            <person name="O'Shaughnessy A."/>
            <person name="Preston R."/>
            <person name="Habermann K."/>
            <person name="Murray J."/>
            <person name="Johnson D."/>
            <person name="Rohlfing T."/>
            <person name="Nelson J."/>
            <person name="Stoneking T."/>
            <person name="Pepin K."/>
            <person name="Spieth J."/>
            <person name="Sekhon M."/>
            <person name="Armstrong J."/>
            <person name="Becker M."/>
            <person name="Belter E."/>
            <person name="Cordum H."/>
            <person name="Cordes M."/>
            <person name="Courtney L."/>
            <person name="Courtney W."/>
            <person name="Dante M."/>
            <person name="Du H."/>
            <person name="Edwards J."/>
            <person name="Fryman J."/>
            <person name="Haakensen B."/>
            <person name="Lamar E."/>
            <person name="Latreille P."/>
            <person name="Leonard S."/>
            <person name="Meyer R."/>
            <person name="Mulvaney E."/>
            <person name="Ozersky P."/>
            <person name="Riley A."/>
            <person name="Strowmatt C."/>
            <person name="Wagner-McPherson C."/>
            <person name="Wollam A."/>
            <person name="Yoakum M."/>
            <person name="Bell M."/>
            <person name="Dedhia N."/>
            <person name="Parnell L."/>
            <person name="Shah R."/>
            <person name="Rodriguez M."/>
            <person name="See L.H."/>
            <person name="Vil D."/>
            <person name="Baker J."/>
            <person name="Kirchoff K."/>
            <person name="Toth K."/>
            <person name="King L."/>
            <person name="Bahret A."/>
            <person name="Miller B."/>
            <person name="Marra M."/>
            <person name="Martienssen R."/>
            <person name="McCombie W.R."/>
            <person name="Wilson R.K."/>
            <person name="Murphy G."/>
            <person name="Bancroft I."/>
            <person name="Volckaert G."/>
            <person name="Wambutt R."/>
            <person name="Dusterhoft A."/>
            <person name="Stiekema W."/>
            <person name="Pohl T."/>
            <person name="Entian K.D."/>
            <person name="Terryn N."/>
            <person name="Hartley N."/>
            <person name="Bent E."/>
            <person name="Johnson S."/>
            <person name="Langham S.A."/>
            <person name="McCullagh B."/>
            <person name="Robben J."/>
            <person name="Grymonprez B."/>
            <person name="Zimmermann W."/>
            <person name="Ramsperger U."/>
            <person name="Wedler H."/>
            <person name="Balke K."/>
            <person name="Wedler E."/>
            <person name="Peters S."/>
            <person name="van Staveren M."/>
            <person name="Dirkse W."/>
            <person name="Mooijman P."/>
            <person name="Lankhorst R.K."/>
            <person name="Weitzenegger T."/>
            <person name="Bothe G."/>
            <person name="Rose M."/>
            <person name="Hauf J."/>
            <person name="Berneiser S."/>
            <person name="Hempel S."/>
            <person name="Feldpausch M."/>
            <person name="Lamberth S."/>
            <person name="Villarroel R."/>
            <person name="Gielen J."/>
            <person name="Ardiles W."/>
            <person name="Bents O."/>
            <person name="Lemcke K."/>
            <person name="Kolesov G."/>
            <person name="Mayer K."/>
            <person name="Rudd S."/>
            <person name="Schoof H."/>
            <person name="Schueller C."/>
            <person name="Zaccaria P."/>
            <person name="Mewes H.W."/>
            <person name="Bevan M."/>
            <person name="Fransz P."/>
        </authorList>
    </citation>
    <scope>NUCLEOTIDE SEQUENCE [LARGE SCALE GENOMIC DNA]</scope>
    <source>
        <strain evidence="5">cv. Columbia</strain>
    </source>
</reference>
<proteinExistence type="predicted"/>
<dbReference type="InParanoid" id="F4JZS0"/>
<dbReference type="AlphaFoldDB" id="F4JZS0"/>
<evidence type="ECO:0000313" key="3">
    <source>
        <dbReference type="Araport" id="AT5G26270"/>
    </source>
</evidence>
<evidence type="ECO:0000313" key="5">
    <source>
        <dbReference type="Proteomes" id="UP000006548"/>
    </source>
</evidence>
<reference evidence="5" key="2">
    <citation type="journal article" date="2017" name="Plant J.">
        <title>Araport11: a complete reannotation of the Arabidopsis thaliana reference genome.</title>
        <authorList>
            <person name="Cheng C.Y."/>
            <person name="Krishnakumar V."/>
            <person name="Chan A.P."/>
            <person name="Thibaud-Nissen F."/>
            <person name="Schobel S."/>
            <person name="Town C.D."/>
        </authorList>
    </citation>
    <scope>GENOME REANNOTATION</scope>
    <source>
        <strain evidence="5">cv. Columbia</strain>
    </source>
</reference>
<dbReference type="PhylomeDB" id="F4JZS0"/>
<feature type="region of interest" description="Disordered" evidence="1">
    <location>
        <begin position="1"/>
        <end position="23"/>
    </location>
</feature>
<dbReference type="EMBL" id="CP002688">
    <property type="protein sequence ID" value="AED93544.1"/>
    <property type="molecule type" value="Genomic_DNA"/>
</dbReference>
<sequence length="305" mass="33906">MAFVAAGEDPPLPEPPDPPDPPSIFAQTFIPDPPSTSSLFPPSSSLDLDLCSTVSSYGVTPFVFLRFFTAVCSPFYQICTRSVSLRFFTALCSPWKLAYSQILGYPLVSSGYVSQAITFDVHAAPPTSTQRASPTRSMAQTRQRFVTSVRWCMSLFLVLPLIQNFVVFEKKLINTPRLMNLVLSGIWYPSSFLSELVIFPKFPPQWSGLDVQESSVLQGSSSRLMFFSAFDAVLVTSCVTLDTVFQESSQIVLIVRFALCYSYDFCCISIYPLTIVIWSVLASVVVFYVVFFMLVVIPLSEAPKI</sequence>
<evidence type="ECO:0000313" key="4">
    <source>
        <dbReference type="EMBL" id="AED93544.1"/>
    </source>
</evidence>
<evidence type="ECO:0000256" key="2">
    <source>
        <dbReference type="SAM" id="Phobius"/>
    </source>
</evidence>
<evidence type="ECO:0000256" key="1">
    <source>
        <dbReference type="SAM" id="MobiDB-lite"/>
    </source>
</evidence>
<keyword evidence="2" id="KW-1133">Transmembrane helix</keyword>
<organism evidence="4 5">
    <name type="scientific">Arabidopsis thaliana</name>
    <name type="common">Mouse-ear cress</name>
    <dbReference type="NCBI Taxonomy" id="3702"/>
    <lineage>
        <taxon>Eukaryota</taxon>
        <taxon>Viridiplantae</taxon>
        <taxon>Streptophyta</taxon>
        <taxon>Embryophyta</taxon>
        <taxon>Tracheophyta</taxon>
        <taxon>Spermatophyta</taxon>
        <taxon>Magnoliopsida</taxon>
        <taxon>eudicotyledons</taxon>
        <taxon>Gunneridae</taxon>
        <taxon>Pentapetalae</taxon>
        <taxon>rosids</taxon>
        <taxon>malvids</taxon>
        <taxon>Brassicales</taxon>
        <taxon>Brassicaceae</taxon>
        <taxon>Camelineae</taxon>
        <taxon>Arabidopsis</taxon>
    </lineage>
</organism>
<feature type="transmembrane region" description="Helical" evidence="2">
    <location>
        <begin position="277"/>
        <end position="299"/>
    </location>
</feature>
<dbReference type="Proteomes" id="UP000006548">
    <property type="component" value="Chromosome 5"/>
</dbReference>